<evidence type="ECO:0000313" key="2">
    <source>
        <dbReference type="Proteomes" id="UP000308600"/>
    </source>
</evidence>
<gene>
    <name evidence="1" type="ORF">BDN72DRAFT_848697</name>
</gene>
<accession>A0ACD3AAV0</accession>
<dbReference type="EMBL" id="ML208581">
    <property type="protein sequence ID" value="TFK62449.1"/>
    <property type="molecule type" value="Genomic_DNA"/>
</dbReference>
<protein>
    <submittedName>
        <fullName evidence="1">Uncharacterized protein</fullName>
    </submittedName>
</protein>
<sequence length="365" mass="40086">MSSRSSAPIRTVDCDINSHLVYIFPGGRWLLVAQRSGHVVLYDLNAPAASSVTVLREARGEDADLVEIMHIAVEVERSDPNFLSFKMVLCPNIQRIPKIVVYEVTLSPSPVPRKLSPATRLVCRLSGMTRGTPTSISIKGGTIAVGLTWRESNQSSDWAYVHVFNWREWDPPTIRPQLYFTVDTYNGPLIRASLVSESHMIVFTKTAASFYDLSLVTGIIGGHLPEWSVGAPFDIDGGGISQPSFCKDNVHLILRNGSSLYGFEFSRLDTRLGTFCNLLTSPSLQPENVLCLGHRRVFARTSDSDAVAIELNCDGVGPVQVSTKNGMKVPQSPLDTAIDEESGRVVVCTTGQLTIYDAVFPRRVM</sequence>
<evidence type="ECO:0000313" key="1">
    <source>
        <dbReference type="EMBL" id="TFK62449.1"/>
    </source>
</evidence>
<organism evidence="1 2">
    <name type="scientific">Pluteus cervinus</name>
    <dbReference type="NCBI Taxonomy" id="181527"/>
    <lineage>
        <taxon>Eukaryota</taxon>
        <taxon>Fungi</taxon>
        <taxon>Dikarya</taxon>
        <taxon>Basidiomycota</taxon>
        <taxon>Agaricomycotina</taxon>
        <taxon>Agaricomycetes</taxon>
        <taxon>Agaricomycetidae</taxon>
        <taxon>Agaricales</taxon>
        <taxon>Pluteineae</taxon>
        <taxon>Pluteaceae</taxon>
        <taxon>Pluteus</taxon>
    </lineage>
</organism>
<name>A0ACD3AAV0_9AGAR</name>
<proteinExistence type="predicted"/>
<dbReference type="Proteomes" id="UP000308600">
    <property type="component" value="Unassembled WGS sequence"/>
</dbReference>
<keyword evidence="2" id="KW-1185">Reference proteome</keyword>
<reference evidence="1 2" key="1">
    <citation type="journal article" date="2019" name="Nat. Ecol. Evol.">
        <title>Megaphylogeny resolves global patterns of mushroom evolution.</title>
        <authorList>
            <person name="Varga T."/>
            <person name="Krizsan K."/>
            <person name="Foldi C."/>
            <person name="Dima B."/>
            <person name="Sanchez-Garcia M."/>
            <person name="Sanchez-Ramirez S."/>
            <person name="Szollosi G.J."/>
            <person name="Szarkandi J.G."/>
            <person name="Papp V."/>
            <person name="Albert L."/>
            <person name="Andreopoulos W."/>
            <person name="Angelini C."/>
            <person name="Antonin V."/>
            <person name="Barry K.W."/>
            <person name="Bougher N.L."/>
            <person name="Buchanan P."/>
            <person name="Buyck B."/>
            <person name="Bense V."/>
            <person name="Catcheside P."/>
            <person name="Chovatia M."/>
            <person name="Cooper J."/>
            <person name="Damon W."/>
            <person name="Desjardin D."/>
            <person name="Finy P."/>
            <person name="Geml J."/>
            <person name="Haridas S."/>
            <person name="Hughes K."/>
            <person name="Justo A."/>
            <person name="Karasinski D."/>
            <person name="Kautmanova I."/>
            <person name="Kiss B."/>
            <person name="Kocsube S."/>
            <person name="Kotiranta H."/>
            <person name="LaButti K.M."/>
            <person name="Lechner B.E."/>
            <person name="Liimatainen K."/>
            <person name="Lipzen A."/>
            <person name="Lukacs Z."/>
            <person name="Mihaltcheva S."/>
            <person name="Morgado L.N."/>
            <person name="Niskanen T."/>
            <person name="Noordeloos M.E."/>
            <person name="Ohm R.A."/>
            <person name="Ortiz-Santana B."/>
            <person name="Ovrebo C."/>
            <person name="Racz N."/>
            <person name="Riley R."/>
            <person name="Savchenko A."/>
            <person name="Shiryaev A."/>
            <person name="Soop K."/>
            <person name="Spirin V."/>
            <person name="Szebenyi C."/>
            <person name="Tomsovsky M."/>
            <person name="Tulloss R.E."/>
            <person name="Uehling J."/>
            <person name="Grigoriev I.V."/>
            <person name="Vagvolgyi C."/>
            <person name="Papp T."/>
            <person name="Martin F.M."/>
            <person name="Miettinen O."/>
            <person name="Hibbett D.S."/>
            <person name="Nagy L.G."/>
        </authorList>
    </citation>
    <scope>NUCLEOTIDE SEQUENCE [LARGE SCALE GENOMIC DNA]</scope>
    <source>
        <strain evidence="1 2">NL-1719</strain>
    </source>
</reference>